<accession>A0AB34FAQ6</accession>
<sequence>MSPITLPLSLSRHSNGPGYKNAGRRSSNKIAADFTGPESATWNLDEHKLKTKHENL</sequence>
<name>A0AB34FAQ6_9HYPO</name>
<dbReference type="Proteomes" id="UP001163105">
    <property type="component" value="Unassembled WGS sequence"/>
</dbReference>
<reference evidence="2" key="1">
    <citation type="submission" date="2023-01" db="EMBL/GenBank/DDBJ databases">
        <title>The growth and conidiation of Purpureocillium lavendulum are regulated by nitrogen source and histone H3K14 acetylation.</title>
        <authorList>
            <person name="Tang P."/>
            <person name="Han J."/>
            <person name="Zhang C."/>
            <person name="Tang P."/>
            <person name="Qi F."/>
            <person name="Zhang K."/>
            <person name="Liang L."/>
        </authorList>
    </citation>
    <scope>NUCLEOTIDE SEQUENCE</scope>
    <source>
        <strain evidence="2">YMF1.00683</strain>
    </source>
</reference>
<evidence type="ECO:0000313" key="3">
    <source>
        <dbReference type="Proteomes" id="UP001163105"/>
    </source>
</evidence>
<dbReference type="EMBL" id="JAQHRD010000026">
    <property type="protein sequence ID" value="KAJ6436225.1"/>
    <property type="molecule type" value="Genomic_DNA"/>
</dbReference>
<dbReference type="AlphaFoldDB" id="A0AB34FAQ6"/>
<proteinExistence type="predicted"/>
<protein>
    <submittedName>
        <fullName evidence="2">Uncharacterized protein</fullName>
    </submittedName>
</protein>
<evidence type="ECO:0000313" key="2">
    <source>
        <dbReference type="EMBL" id="KAJ6436225.1"/>
    </source>
</evidence>
<keyword evidence="3" id="KW-1185">Reference proteome</keyword>
<evidence type="ECO:0000256" key="1">
    <source>
        <dbReference type="SAM" id="MobiDB-lite"/>
    </source>
</evidence>
<gene>
    <name evidence="2" type="ORF">O9K51_11208</name>
</gene>
<comment type="caution">
    <text evidence="2">The sequence shown here is derived from an EMBL/GenBank/DDBJ whole genome shotgun (WGS) entry which is preliminary data.</text>
</comment>
<feature type="region of interest" description="Disordered" evidence="1">
    <location>
        <begin position="1"/>
        <end position="34"/>
    </location>
</feature>
<organism evidence="2 3">
    <name type="scientific">Purpureocillium lavendulum</name>
    <dbReference type="NCBI Taxonomy" id="1247861"/>
    <lineage>
        <taxon>Eukaryota</taxon>
        <taxon>Fungi</taxon>
        <taxon>Dikarya</taxon>
        <taxon>Ascomycota</taxon>
        <taxon>Pezizomycotina</taxon>
        <taxon>Sordariomycetes</taxon>
        <taxon>Hypocreomycetidae</taxon>
        <taxon>Hypocreales</taxon>
        <taxon>Ophiocordycipitaceae</taxon>
        <taxon>Purpureocillium</taxon>
    </lineage>
</organism>